<dbReference type="InterPro" id="IPR047156">
    <property type="entry name" value="Teg/CotR/CapV-like"/>
</dbReference>
<feature type="short sequence motif" description="DGA/G" evidence="2">
    <location>
        <begin position="178"/>
        <end position="180"/>
    </location>
</feature>
<dbReference type="SUPFAM" id="SSF52151">
    <property type="entry name" value="FabD/lysophospholipase-like"/>
    <property type="match status" value="1"/>
</dbReference>
<feature type="active site" description="Nucleophile" evidence="2">
    <location>
        <position position="43"/>
    </location>
</feature>
<dbReference type="InterPro" id="IPR016035">
    <property type="entry name" value="Acyl_Trfase/lysoPLipase"/>
</dbReference>
<dbReference type="GO" id="GO:0016042">
    <property type="term" value="P:lipid catabolic process"/>
    <property type="evidence" value="ECO:0007669"/>
    <property type="project" value="UniProtKB-UniRule"/>
</dbReference>
<feature type="short sequence motif" description="GXSXG" evidence="2">
    <location>
        <begin position="41"/>
        <end position="45"/>
    </location>
</feature>
<keyword evidence="5" id="KW-1185">Reference proteome</keyword>
<evidence type="ECO:0000313" key="4">
    <source>
        <dbReference type="EMBL" id="KZD07360.1"/>
    </source>
</evidence>
<reference evidence="4 5" key="1">
    <citation type="submission" date="2015-12" db="EMBL/GenBank/DDBJ databases">
        <title>Genome sequence of Oceanibaculum pacificum MCCC 1A02656.</title>
        <authorList>
            <person name="Lu L."/>
            <person name="Lai Q."/>
            <person name="Shao Z."/>
            <person name="Qian P."/>
        </authorList>
    </citation>
    <scope>NUCLEOTIDE SEQUENCE [LARGE SCALE GENOMIC DNA]</scope>
    <source>
        <strain evidence="4 5">MCCC 1A02656</strain>
    </source>
</reference>
<protein>
    <recommendedName>
        <fullName evidence="3">PNPLA domain-containing protein</fullName>
    </recommendedName>
</protein>
<feature type="active site" description="Proton acceptor" evidence="2">
    <location>
        <position position="178"/>
    </location>
</feature>
<dbReference type="Pfam" id="PF01734">
    <property type="entry name" value="Patatin"/>
    <property type="match status" value="1"/>
</dbReference>
<evidence type="ECO:0000259" key="3">
    <source>
        <dbReference type="PROSITE" id="PS51635"/>
    </source>
</evidence>
<dbReference type="GO" id="GO:0016787">
    <property type="term" value="F:hydrolase activity"/>
    <property type="evidence" value="ECO:0007669"/>
    <property type="project" value="UniProtKB-UniRule"/>
</dbReference>
<keyword evidence="2" id="KW-0442">Lipid degradation</keyword>
<comment type="caution">
    <text evidence="4">The sequence shown here is derived from an EMBL/GenBank/DDBJ whole genome shotgun (WGS) entry which is preliminary data.</text>
</comment>
<dbReference type="Proteomes" id="UP000076400">
    <property type="component" value="Unassembled WGS sequence"/>
</dbReference>
<accession>A0A154W1I8</accession>
<sequence length="321" mass="34628">MRRVLAIDGGGIKGVLPAAFLATIEQATGERIVDHFDLIAGTSTGGIIALGLGMGLPASEILRFYRENGPSVFGQPEGLLKRCLRLARWPFRPKYDADALRSELAQIFGDRKLGESETRLVIPAYHRDQQAVYVFKTAHHRRLEMDYRASVVDVALATAAAPVFFPAHRLPSGSHLIDGGIWANNPVGLAAVEAVGILGWPGDELRVLSLGCSDEAWIFGCDPGVAGMGILGRNVISLMFQGQSHAALGTAKILTGHPHNGSKVWRYSPTVPIGTFVMDNTGQIERLAGLGEAEAREALPELRRTFLTDHRAPFAPEHSLA</sequence>
<dbReference type="CDD" id="cd07199">
    <property type="entry name" value="Pat17_PNPLA8_PNPLA9_like"/>
    <property type="match status" value="1"/>
</dbReference>
<dbReference type="PANTHER" id="PTHR24138">
    <property type="entry name" value="INTRACELLLAR PHOSPHOLIPASE A FAMILY"/>
    <property type="match status" value="1"/>
</dbReference>
<feature type="short sequence motif" description="GXGXXG" evidence="2">
    <location>
        <begin position="9"/>
        <end position="14"/>
    </location>
</feature>
<dbReference type="RefSeq" id="WP_067556919.1">
    <property type="nucleotide sequence ID" value="NZ_LPXN01000116.1"/>
</dbReference>
<name>A0A154W1I8_9PROT</name>
<dbReference type="OrthoDB" id="9807112at2"/>
<evidence type="ECO:0000256" key="1">
    <source>
        <dbReference type="ARBA" id="ARBA00023098"/>
    </source>
</evidence>
<evidence type="ECO:0000256" key="2">
    <source>
        <dbReference type="PROSITE-ProRule" id="PRU01161"/>
    </source>
</evidence>
<dbReference type="STRING" id="580166.AUP43_02230"/>
<organism evidence="4 5">
    <name type="scientific">Oceanibaculum pacificum</name>
    <dbReference type="NCBI Taxonomy" id="580166"/>
    <lineage>
        <taxon>Bacteria</taxon>
        <taxon>Pseudomonadati</taxon>
        <taxon>Pseudomonadota</taxon>
        <taxon>Alphaproteobacteria</taxon>
        <taxon>Rhodospirillales</taxon>
        <taxon>Oceanibaculaceae</taxon>
        <taxon>Oceanibaculum</taxon>
    </lineage>
</organism>
<dbReference type="EMBL" id="LPXN01000116">
    <property type="protein sequence ID" value="KZD07360.1"/>
    <property type="molecule type" value="Genomic_DNA"/>
</dbReference>
<dbReference type="NCBIfam" id="NF041079">
    <property type="entry name" value="CBASS_lipase"/>
    <property type="match status" value="1"/>
</dbReference>
<proteinExistence type="predicted"/>
<dbReference type="AlphaFoldDB" id="A0A154W1I8"/>
<gene>
    <name evidence="4" type="ORF">AUP43_02230</name>
</gene>
<dbReference type="PROSITE" id="PS51635">
    <property type="entry name" value="PNPLA"/>
    <property type="match status" value="1"/>
</dbReference>
<keyword evidence="2" id="KW-0378">Hydrolase</keyword>
<dbReference type="InterPro" id="IPR002641">
    <property type="entry name" value="PNPLA_dom"/>
</dbReference>
<dbReference type="Gene3D" id="3.40.1090.10">
    <property type="entry name" value="Cytosolic phospholipase A2 catalytic domain"/>
    <property type="match status" value="1"/>
</dbReference>
<feature type="domain" description="PNPLA" evidence="3">
    <location>
        <begin position="5"/>
        <end position="191"/>
    </location>
</feature>
<evidence type="ECO:0000313" key="5">
    <source>
        <dbReference type="Proteomes" id="UP000076400"/>
    </source>
</evidence>
<keyword evidence="1 2" id="KW-0443">Lipid metabolism</keyword>
<dbReference type="PANTHER" id="PTHR24138:SF10">
    <property type="entry name" value="PHOSPHOLIPASE A2"/>
    <property type="match status" value="1"/>
</dbReference>